<evidence type="ECO:0000256" key="7">
    <source>
        <dbReference type="ARBA" id="ARBA00023136"/>
    </source>
</evidence>
<dbReference type="OrthoDB" id="332281at2759"/>
<dbReference type="EMBL" id="JH992992">
    <property type="protein sequence ID" value="EKX46862.1"/>
    <property type="molecule type" value="Genomic_DNA"/>
</dbReference>
<dbReference type="GO" id="GO:0000139">
    <property type="term" value="C:Golgi membrane"/>
    <property type="evidence" value="ECO:0007669"/>
    <property type="project" value="UniProtKB-SubCell"/>
</dbReference>
<evidence type="ECO:0000313" key="15">
    <source>
        <dbReference type="Proteomes" id="UP000011087"/>
    </source>
</evidence>
<evidence type="ECO:0000256" key="4">
    <source>
        <dbReference type="ARBA" id="ARBA00022448"/>
    </source>
</evidence>
<sequence length="826" mass="90562">MVEEGMRAAGGAAGGGGGGGGGLSSGSAAGRAAAVAGAAGGRVAGFPVSCFLDAEFDAQEFVGKARRSVGLEELLSELQSHLLRLREGLVDAINEDYAAFVGMASSLKGLDGLLSRVRAPVESLRTEMMELRESTAGVLLQLEGKLEERSSILSAQHRLELLLDIEMGLSRMEALLMRDIAEASEYNEQEERDDGDARELSISELMRGANVLERVSNETARLRGQVLRLEESMDKKDLLKRLDQLQDQLLKRLNSIFGAAISYDTISETYGREGKKGGQGSSPFEGREGVIETCMRSYVIAEKVDACQSVIRSDCMRPFISATVTVQKLEMGRSGSCDGLEGMYSELLRFVDEWCLPLSKHAASALGLRTNEDGKLVTDETSLEGEEDMVGEGSEIVGWSGAAIASRSFILGNCFFAELSSLLLSVGGRRLTQYLDDVFGRKYHSTMKFLEDLEMRCLNREEAEALRNHVSLQDFLQKWELPLRAFVQLRQQEVSQNLSALLLTPSQLSEAIRERERQAQAAAAAEDTATKDNKEGKESKEDAAQAQDVQEFSAERPPLPTYNEGDSSCSNRFHLKGTSSVWESLTIIWKDPIPSISHRLLQLSLMIIWKFSGWADEWAAHMPARISTTEERSGSFPSGSNKRDKDLKFAAALCSDCELLQLEMRRQVIGWAREAVLATRNEVPELSEMLTKTLEPCEDKISQLMENLLGTITQNLTTKCCEGLVGGSVRALTSQYRMTNKPAPKTASLYVKGITHPLKMAMSTAGDRSSHGFLLFLSEAHRVKAVNDIITAVSAKYQELVLELFANVKKLGQASFHTEEASEGIG</sequence>
<evidence type="ECO:0000256" key="8">
    <source>
        <dbReference type="ARBA" id="ARBA00031344"/>
    </source>
</evidence>
<reference evidence="15" key="2">
    <citation type="submission" date="2012-11" db="EMBL/GenBank/DDBJ databases">
        <authorList>
            <person name="Kuo A."/>
            <person name="Curtis B.A."/>
            <person name="Tanifuji G."/>
            <person name="Burki F."/>
            <person name="Gruber A."/>
            <person name="Irimia M."/>
            <person name="Maruyama S."/>
            <person name="Arias M.C."/>
            <person name="Ball S.G."/>
            <person name="Gile G.H."/>
            <person name="Hirakawa Y."/>
            <person name="Hopkins J.F."/>
            <person name="Rensing S.A."/>
            <person name="Schmutz J."/>
            <person name="Symeonidi A."/>
            <person name="Elias M."/>
            <person name="Eveleigh R.J."/>
            <person name="Herman E.K."/>
            <person name="Klute M.J."/>
            <person name="Nakayama T."/>
            <person name="Obornik M."/>
            <person name="Reyes-Prieto A."/>
            <person name="Armbrust E.V."/>
            <person name="Aves S.J."/>
            <person name="Beiko R.G."/>
            <person name="Coutinho P."/>
            <person name="Dacks J.B."/>
            <person name="Durnford D.G."/>
            <person name="Fast N.M."/>
            <person name="Green B.R."/>
            <person name="Grisdale C."/>
            <person name="Hempe F."/>
            <person name="Henrissat B."/>
            <person name="Hoppner M.P."/>
            <person name="Ishida K.-I."/>
            <person name="Kim E."/>
            <person name="Koreny L."/>
            <person name="Kroth P.G."/>
            <person name="Liu Y."/>
            <person name="Malik S.-B."/>
            <person name="Maier U.G."/>
            <person name="McRose D."/>
            <person name="Mock T."/>
            <person name="Neilson J.A."/>
            <person name="Onodera N.T."/>
            <person name="Poole A.M."/>
            <person name="Pritham E.J."/>
            <person name="Richards T.A."/>
            <person name="Rocap G."/>
            <person name="Roy S.W."/>
            <person name="Sarai C."/>
            <person name="Schaack S."/>
            <person name="Shirato S."/>
            <person name="Slamovits C.H."/>
            <person name="Spencer D.F."/>
            <person name="Suzuki S."/>
            <person name="Worden A.Z."/>
            <person name="Zauner S."/>
            <person name="Barry K."/>
            <person name="Bell C."/>
            <person name="Bharti A.K."/>
            <person name="Crow J.A."/>
            <person name="Grimwood J."/>
            <person name="Kramer R."/>
            <person name="Lindquist E."/>
            <person name="Lucas S."/>
            <person name="Salamov A."/>
            <person name="McFadden G.I."/>
            <person name="Lane C.E."/>
            <person name="Keeling P.J."/>
            <person name="Gray M.W."/>
            <person name="Grigoriev I.V."/>
            <person name="Archibald J.M."/>
        </authorList>
    </citation>
    <scope>NUCLEOTIDE SEQUENCE</scope>
    <source>
        <strain evidence="15">CCMP2712</strain>
    </source>
</reference>
<dbReference type="Pfam" id="PF06148">
    <property type="entry name" value="COG2_N"/>
    <property type="match status" value="1"/>
</dbReference>
<evidence type="ECO:0000256" key="1">
    <source>
        <dbReference type="ARBA" id="ARBA00004395"/>
    </source>
</evidence>
<keyword evidence="5" id="KW-0653">Protein transport</keyword>
<evidence type="ECO:0000256" key="9">
    <source>
        <dbReference type="SAM" id="Coils"/>
    </source>
</evidence>
<evidence type="ECO:0000259" key="12">
    <source>
        <dbReference type="Pfam" id="PF12022"/>
    </source>
</evidence>
<proteinExistence type="inferred from homology"/>
<dbReference type="eggNOG" id="KOG2307">
    <property type="taxonomic scope" value="Eukaryota"/>
</dbReference>
<evidence type="ECO:0000256" key="5">
    <source>
        <dbReference type="ARBA" id="ARBA00022927"/>
    </source>
</evidence>
<dbReference type="InterPro" id="IPR024602">
    <property type="entry name" value="COG_su2_N"/>
</dbReference>
<dbReference type="EnsemblProtists" id="EKX46862">
    <property type="protein sequence ID" value="EKX46862"/>
    <property type="gene ID" value="GUITHDRAFT_137858"/>
</dbReference>
<keyword evidence="4" id="KW-0813">Transport</keyword>
<feature type="domain" description="Conserved oligomeric Golgi complex subunit 2 N-terminal" evidence="11">
    <location>
        <begin position="46"/>
        <end position="118"/>
    </location>
</feature>
<keyword evidence="15" id="KW-1185">Reference proteome</keyword>
<feature type="compositionally biased region" description="Basic and acidic residues" evidence="10">
    <location>
        <begin position="528"/>
        <end position="543"/>
    </location>
</feature>
<evidence type="ECO:0000256" key="6">
    <source>
        <dbReference type="ARBA" id="ARBA00023034"/>
    </source>
</evidence>
<dbReference type="PANTHER" id="PTHR12961">
    <property type="entry name" value="CONSERVED OLIGOMERIC GOLGI COMPLEX COMPONENT 2"/>
    <property type="match status" value="1"/>
</dbReference>
<accession>L1JEZ7</accession>
<organism evidence="13">
    <name type="scientific">Guillardia theta (strain CCMP2712)</name>
    <name type="common">Cryptophyte</name>
    <dbReference type="NCBI Taxonomy" id="905079"/>
    <lineage>
        <taxon>Eukaryota</taxon>
        <taxon>Cryptophyceae</taxon>
        <taxon>Pyrenomonadales</taxon>
        <taxon>Geminigeraceae</taxon>
        <taxon>Guillardia</taxon>
    </lineage>
</organism>
<keyword evidence="6" id="KW-0333">Golgi apparatus</keyword>
<evidence type="ECO:0000256" key="10">
    <source>
        <dbReference type="SAM" id="MobiDB-lite"/>
    </source>
</evidence>
<feature type="coiled-coil region" evidence="9">
    <location>
        <begin position="212"/>
        <end position="248"/>
    </location>
</feature>
<evidence type="ECO:0000313" key="13">
    <source>
        <dbReference type="EMBL" id="EKX46862.1"/>
    </source>
</evidence>
<dbReference type="AlphaFoldDB" id="L1JEZ7"/>
<dbReference type="STRING" id="905079.L1JEZ7"/>
<name>L1JEZ7_GUITC</name>
<protein>
    <recommendedName>
        <fullName evidence="3">Conserved oligomeric Golgi complex subunit 2</fullName>
    </recommendedName>
    <alternativeName>
        <fullName evidence="8">Component of oligomeric Golgi complex 2</fullName>
    </alternativeName>
</protein>
<dbReference type="Pfam" id="PF12022">
    <property type="entry name" value="COG2_C"/>
    <property type="match status" value="1"/>
</dbReference>
<keyword evidence="9" id="KW-0175">Coiled coil</keyword>
<dbReference type="PaxDb" id="55529-EKX46862"/>
<dbReference type="GO" id="GO:0006891">
    <property type="term" value="P:intra-Golgi vesicle-mediated transport"/>
    <property type="evidence" value="ECO:0007669"/>
    <property type="project" value="TreeGrafter"/>
</dbReference>
<dbReference type="RefSeq" id="XP_005833842.1">
    <property type="nucleotide sequence ID" value="XM_005833785.1"/>
</dbReference>
<dbReference type="Proteomes" id="UP000011087">
    <property type="component" value="Unassembled WGS sequence"/>
</dbReference>
<gene>
    <name evidence="13" type="ORF">GUITHDRAFT_137858</name>
</gene>
<dbReference type="GeneID" id="17303612"/>
<evidence type="ECO:0000313" key="14">
    <source>
        <dbReference type="EnsemblProtists" id="EKX46862"/>
    </source>
</evidence>
<dbReference type="HOGENOM" id="CLU_343057_0_0_1"/>
<feature type="region of interest" description="Disordered" evidence="10">
    <location>
        <begin position="514"/>
        <end position="567"/>
    </location>
</feature>
<evidence type="ECO:0000256" key="2">
    <source>
        <dbReference type="ARBA" id="ARBA00007603"/>
    </source>
</evidence>
<keyword evidence="7" id="KW-0472">Membrane</keyword>
<dbReference type="InterPro" id="IPR009316">
    <property type="entry name" value="COG2"/>
</dbReference>
<dbReference type="GO" id="GO:0007030">
    <property type="term" value="P:Golgi organization"/>
    <property type="evidence" value="ECO:0007669"/>
    <property type="project" value="InterPro"/>
</dbReference>
<dbReference type="InterPro" id="IPR024603">
    <property type="entry name" value="COG_complex_COG2_C"/>
</dbReference>
<dbReference type="PANTHER" id="PTHR12961:SF0">
    <property type="entry name" value="CONSERVED OLIGOMERIC GOLGI COMPLEX SUBUNIT 2"/>
    <property type="match status" value="1"/>
</dbReference>
<comment type="similarity">
    <text evidence="2">Belongs to the COG2 family.</text>
</comment>
<reference evidence="13 15" key="1">
    <citation type="journal article" date="2012" name="Nature">
        <title>Algal genomes reveal evolutionary mosaicism and the fate of nucleomorphs.</title>
        <authorList>
            <consortium name="DOE Joint Genome Institute"/>
            <person name="Curtis B.A."/>
            <person name="Tanifuji G."/>
            <person name="Burki F."/>
            <person name="Gruber A."/>
            <person name="Irimia M."/>
            <person name="Maruyama S."/>
            <person name="Arias M.C."/>
            <person name="Ball S.G."/>
            <person name="Gile G.H."/>
            <person name="Hirakawa Y."/>
            <person name="Hopkins J.F."/>
            <person name="Kuo A."/>
            <person name="Rensing S.A."/>
            <person name="Schmutz J."/>
            <person name="Symeonidi A."/>
            <person name="Elias M."/>
            <person name="Eveleigh R.J."/>
            <person name="Herman E.K."/>
            <person name="Klute M.J."/>
            <person name="Nakayama T."/>
            <person name="Obornik M."/>
            <person name="Reyes-Prieto A."/>
            <person name="Armbrust E.V."/>
            <person name="Aves S.J."/>
            <person name="Beiko R.G."/>
            <person name="Coutinho P."/>
            <person name="Dacks J.B."/>
            <person name="Durnford D.G."/>
            <person name="Fast N.M."/>
            <person name="Green B.R."/>
            <person name="Grisdale C.J."/>
            <person name="Hempel F."/>
            <person name="Henrissat B."/>
            <person name="Hoppner M.P."/>
            <person name="Ishida K."/>
            <person name="Kim E."/>
            <person name="Koreny L."/>
            <person name="Kroth P.G."/>
            <person name="Liu Y."/>
            <person name="Malik S.B."/>
            <person name="Maier U.G."/>
            <person name="McRose D."/>
            <person name="Mock T."/>
            <person name="Neilson J.A."/>
            <person name="Onodera N.T."/>
            <person name="Poole A.M."/>
            <person name="Pritham E.J."/>
            <person name="Richards T.A."/>
            <person name="Rocap G."/>
            <person name="Roy S.W."/>
            <person name="Sarai C."/>
            <person name="Schaack S."/>
            <person name="Shirato S."/>
            <person name="Slamovits C.H."/>
            <person name="Spencer D.F."/>
            <person name="Suzuki S."/>
            <person name="Worden A.Z."/>
            <person name="Zauner S."/>
            <person name="Barry K."/>
            <person name="Bell C."/>
            <person name="Bharti A.K."/>
            <person name="Crow J.A."/>
            <person name="Grimwood J."/>
            <person name="Kramer R."/>
            <person name="Lindquist E."/>
            <person name="Lucas S."/>
            <person name="Salamov A."/>
            <person name="McFadden G.I."/>
            <person name="Lane C.E."/>
            <person name="Keeling P.J."/>
            <person name="Gray M.W."/>
            <person name="Grigoriev I.V."/>
            <person name="Archibald J.M."/>
        </authorList>
    </citation>
    <scope>NUCLEOTIDE SEQUENCE</scope>
    <source>
        <strain evidence="13 15">CCMP2712</strain>
    </source>
</reference>
<dbReference type="GO" id="GO:0017119">
    <property type="term" value="C:Golgi transport complex"/>
    <property type="evidence" value="ECO:0007669"/>
    <property type="project" value="TreeGrafter"/>
</dbReference>
<evidence type="ECO:0000259" key="11">
    <source>
        <dbReference type="Pfam" id="PF06148"/>
    </source>
</evidence>
<comment type="subcellular location">
    <subcellularLocation>
        <location evidence="1">Golgi apparatus membrane</location>
        <topology evidence="1">Peripheral membrane protein</topology>
    </subcellularLocation>
</comment>
<dbReference type="GO" id="GO:0015031">
    <property type="term" value="P:protein transport"/>
    <property type="evidence" value="ECO:0007669"/>
    <property type="project" value="UniProtKB-KW"/>
</dbReference>
<evidence type="ECO:0000256" key="3">
    <source>
        <dbReference type="ARBA" id="ARBA00020977"/>
    </source>
</evidence>
<feature type="domain" description="COG complex component COG2 C-terminal" evidence="12">
    <location>
        <begin position="549"/>
        <end position="812"/>
    </location>
</feature>
<reference evidence="14" key="3">
    <citation type="submission" date="2015-06" db="UniProtKB">
        <authorList>
            <consortium name="EnsemblProtists"/>
        </authorList>
    </citation>
    <scope>IDENTIFICATION</scope>
</reference>